<dbReference type="Gene3D" id="3.30.60.20">
    <property type="match status" value="1"/>
</dbReference>
<organism evidence="6 7">
    <name type="scientific">Eumeta variegata</name>
    <name type="common">Bagworm moth</name>
    <name type="synonym">Eumeta japonica</name>
    <dbReference type="NCBI Taxonomy" id="151549"/>
    <lineage>
        <taxon>Eukaryota</taxon>
        <taxon>Metazoa</taxon>
        <taxon>Ecdysozoa</taxon>
        <taxon>Arthropoda</taxon>
        <taxon>Hexapoda</taxon>
        <taxon>Insecta</taxon>
        <taxon>Pterygota</taxon>
        <taxon>Neoptera</taxon>
        <taxon>Endopterygota</taxon>
        <taxon>Lepidoptera</taxon>
        <taxon>Glossata</taxon>
        <taxon>Ditrysia</taxon>
        <taxon>Tineoidea</taxon>
        <taxon>Psychidae</taxon>
        <taxon>Oiketicinae</taxon>
        <taxon>Eumeta</taxon>
    </lineage>
</organism>
<dbReference type="Pfam" id="PF00130">
    <property type="entry name" value="C1_1"/>
    <property type="match status" value="1"/>
</dbReference>
<feature type="compositionally biased region" description="Basic residues" evidence="3">
    <location>
        <begin position="434"/>
        <end position="454"/>
    </location>
</feature>
<dbReference type="Gene3D" id="2.60.40.150">
    <property type="entry name" value="C2 domain"/>
    <property type="match status" value="1"/>
</dbReference>
<gene>
    <name evidence="6" type="primary">pkc-3</name>
    <name evidence="6" type="ORF">EVAR_48050_1</name>
</gene>
<dbReference type="PROSITE" id="PS00479">
    <property type="entry name" value="ZF_DAG_PE_1"/>
    <property type="match status" value="1"/>
</dbReference>
<dbReference type="AlphaFoldDB" id="A0A4C1XKG4"/>
<dbReference type="Proteomes" id="UP000299102">
    <property type="component" value="Unassembled WGS sequence"/>
</dbReference>
<keyword evidence="7" id="KW-1185">Reference proteome</keyword>
<feature type="domain" description="C2" evidence="4">
    <location>
        <begin position="135"/>
        <end position="257"/>
    </location>
</feature>
<sequence length="916" mass="103022">MTITCDCEATPAFQLKAFSQRGEKVEVSHYRVNVNRFRARLSVVCVTDKLTGELKCDGWPEVKVALAPVGPLRPNATENNLQQIVSEIVVSALRSTNLQFNLSQYPTCPRLRRYHETPGRMLPLHYDSMLHGDRQLYTSTPNSTGSTIAQLIGEKRLLVKVVGAKDLGGKQGCKSPYCVVEMDEPPQRNQTGVKKDTTSPVWDEHFLFDLSPDTAELLFEIYDRTGPPTPGSQHRFLGLGLVGIDELLAAPSQRQQIGLQKRPMENEDVTGVLTVEFLFIEGADIPDMGSRPFKIKESLRTVSPTGHLTTTTKTTFQQNSHEKTQLTESALRELENSPATAANKSTLIIHSVQRVELTESGKFIEVERGEPIAEEAIDNNLDECETNQSVTPSQSPAKLARISENGSRVGDAQQGDYVKIPEQSNEVPPERIPRQKKKRDFFGTIKRRLGRSRTRGQSLDLPDSDVDNQLRMRSISAERNHHDPAMTIANRNVYSAGASPAQSGDESRTSRSTASARTFIHEASTLVLETIEAGIKKHYLVPLAIAQRSRWRRKGVKLHIYNEHTFIAKHLSGGTVCKVCDKTVARRIGKQGYECRDCHLACHKHCHVKVPSTCPQSTVHNMELIFRDLSKAFDCVYHETLIGKLRHYGVTGRALDLLKSYLSNRVQRVDVNVRNKELEFDNSTVFLGITLDNKLQWGPHISKLAKRLSSAAYAVKKMRNLSDVETARLVYFGCFHSLMSYGILLWGNAADIHRIFVLQKRARYTSGLGTRRVGEIHKVAYLNTRTPSTIKTYAGDHDDPAGSSDRPRHGYTAIMVYDTRYKAKIFQPRRFLKFDSASLRTLEMRWVLRSPIFSPSPLRSYFTPLRRLRDELHSGKVSCAVLQMAPVPISVKIHETRYGRRQYLAAGMVPVSQKLQ</sequence>
<keyword evidence="1" id="KW-0479">Metal-binding</keyword>
<dbReference type="SUPFAM" id="SSF57889">
    <property type="entry name" value="Cysteine-rich domain"/>
    <property type="match status" value="1"/>
</dbReference>
<evidence type="ECO:0000259" key="5">
    <source>
        <dbReference type="PROSITE" id="PS50081"/>
    </source>
</evidence>
<feature type="domain" description="Phorbol-ester/DAG-type" evidence="5">
    <location>
        <begin position="563"/>
        <end position="614"/>
    </location>
</feature>
<feature type="region of interest" description="Disordered" evidence="3">
    <location>
        <begin position="424"/>
        <end position="465"/>
    </location>
</feature>
<dbReference type="InterPro" id="IPR000008">
    <property type="entry name" value="C2_dom"/>
</dbReference>
<keyword evidence="2" id="KW-0862">Zinc</keyword>
<dbReference type="STRING" id="151549.A0A4C1XKG4"/>
<evidence type="ECO:0000256" key="1">
    <source>
        <dbReference type="ARBA" id="ARBA00022723"/>
    </source>
</evidence>
<proteinExistence type="predicted"/>
<evidence type="ECO:0000313" key="6">
    <source>
        <dbReference type="EMBL" id="GBP62705.1"/>
    </source>
</evidence>
<reference evidence="6 7" key="1">
    <citation type="journal article" date="2019" name="Commun. Biol.">
        <title>The bagworm genome reveals a unique fibroin gene that provides high tensile strength.</title>
        <authorList>
            <person name="Kono N."/>
            <person name="Nakamura H."/>
            <person name="Ohtoshi R."/>
            <person name="Tomita M."/>
            <person name="Numata K."/>
            <person name="Arakawa K."/>
        </authorList>
    </citation>
    <scope>NUCLEOTIDE SEQUENCE [LARGE SCALE GENOMIC DNA]</scope>
</reference>
<dbReference type="SMART" id="SM00239">
    <property type="entry name" value="C2"/>
    <property type="match status" value="1"/>
</dbReference>
<dbReference type="PROSITE" id="PS50081">
    <property type="entry name" value="ZF_DAG_PE_2"/>
    <property type="match status" value="1"/>
</dbReference>
<dbReference type="PANTHER" id="PTHR21119">
    <property type="entry name" value="C2 DOMAIN-CONTAINING PROTEIN"/>
    <property type="match status" value="1"/>
</dbReference>
<dbReference type="SUPFAM" id="SSF49562">
    <property type="entry name" value="C2 domain (Calcium/lipid-binding domain, CaLB)"/>
    <property type="match status" value="1"/>
</dbReference>
<protein>
    <submittedName>
        <fullName evidence="6">Protein kinase C-like 3</fullName>
    </submittedName>
</protein>
<dbReference type="InterPro" id="IPR046349">
    <property type="entry name" value="C1-like_sf"/>
</dbReference>
<name>A0A4C1XKG4_EUMVA</name>
<dbReference type="InterPro" id="IPR039934">
    <property type="entry name" value="C2CD2/C2CD2L"/>
</dbReference>
<dbReference type="GO" id="GO:0016301">
    <property type="term" value="F:kinase activity"/>
    <property type="evidence" value="ECO:0007669"/>
    <property type="project" value="UniProtKB-KW"/>
</dbReference>
<dbReference type="CDD" id="cd20831">
    <property type="entry name" value="C1_dGM13116p-like"/>
    <property type="match status" value="1"/>
</dbReference>
<dbReference type="SMART" id="SM00109">
    <property type="entry name" value="C1"/>
    <property type="match status" value="1"/>
</dbReference>
<accession>A0A4C1XKG4</accession>
<dbReference type="Pfam" id="PF00168">
    <property type="entry name" value="C2"/>
    <property type="match status" value="1"/>
</dbReference>
<dbReference type="EMBL" id="BGZK01000847">
    <property type="protein sequence ID" value="GBP62705.1"/>
    <property type="molecule type" value="Genomic_DNA"/>
</dbReference>
<keyword evidence="6" id="KW-0808">Transferase</keyword>
<dbReference type="PROSITE" id="PS50004">
    <property type="entry name" value="C2"/>
    <property type="match status" value="1"/>
</dbReference>
<dbReference type="CDD" id="cd08678">
    <property type="entry name" value="C2_C21orf25-like"/>
    <property type="match status" value="1"/>
</dbReference>
<evidence type="ECO:0000313" key="7">
    <source>
        <dbReference type="Proteomes" id="UP000299102"/>
    </source>
</evidence>
<dbReference type="InterPro" id="IPR002219">
    <property type="entry name" value="PKC_DAG/PE"/>
</dbReference>
<dbReference type="GO" id="GO:0046872">
    <property type="term" value="F:metal ion binding"/>
    <property type="evidence" value="ECO:0007669"/>
    <property type="project" value="UniProtKB-KW"/>
</dbReference>
<dbReference type="PANTHER" id="PTHR21119:SF5">
    <property type="entry name" value="C2 DOMAIN-CONTAINING PROTEIN"/>
    <property type="match status" value="1"/>
</dbReference>
<evidence type="ECO:0000256" key="3">
    <source>
        <dbReference type="SAM" id="MobiDB-lite"/>
    </source>
</evidence>
<evidence type="ECO:0000256" key="2">
    <source>
        <dbReference type="ARBA" id="ARBA00022833"/>
    </source>
</evidence>
<comment type="caution">
    <text evidence="6">The sequence shown here is derived from an EMBL/GenBank/DDBJ whole genome shotgun (WGS) entry which is preliminary data.</text>
</comment>
<dbReference type="InterPro" id="IPR035892">
    <property type="entry name" value="C2_domain_sf"/>
</dbReference>
<evidence type="ECO:0000259" key="4">
    <source>
        <dbReference type="PROSITE" id="PS50004"/>
    </source>
</evidence>
<dbReference type="OrthoDB" id="9976063at2759"/>
<keyword evidence="6" id="KW-0418">Kinase</keyword>